<evidence type="ECO:0000313" key="1">
    <source>
        <dbReference type="EMBL" id="GBH21890.1"/>
    </source>
</evidence>
<protein>
    <submittedName>
        <fullName evidence="1">Uncharacterized protein</fullName>
    </submittedName>
</protein>
<proteinExistence type="predicted"/>
<dbReference type="AlphaFoldDB" id="A0A2V0RLV8"/>
<sequence>MDKEYNFIDAMLLTEALDGLFSTDEKEASHICDVVERLLGGYNLQTSVSLDIDRETLMLAYIGKIVSELAKETSFWQNKSIDEEYHRLKAEKRLFQSRSDNHGDFE</sequence>
<organism evidence="1">
    <name type="scientific">viral metagenome</name>
    <dbReference type="NCBI Taxonomy" id="1070528"/>
    <lineage>
        <taxon>unclassified sequences</taxon>
        <taxon>metagenomes</taxon>
        <taxon>organismal metagenomes</taxon>
    </lineage>
</organism>
<comment type="caution">
    <text evidence="1">The sequence shown here is derived from an EMBL/GenBank/DDBJ whole genome shotgun (WGS) entry which is preliminary data.</text>
</comment>
<name>A0A2V0RLV8_9ZZZZ</name>
<dbReference type="EMBL" id="BDQA01000423">
    <property type="protein sequence ID" value="GBH21890.1"/>
    <property type="molecule type" value="Genomic_RNA"/>
</dbReference>
<accession>A0A2V0RLV8</accession>
<reference evidence="1" key="1">
    <citation type="submission" date="2017-04" db="EMBL/GenBank/DDBJ databases">
        <title>Unveiling RNA virosphere associated with marine microorganisms.</title>
        <authorList>
            <person name="Urayama S."/>
            <person name="Takaki Y."/>
            <person name="Nishi S."/>
            <person name="Yoshida Y."/>
            <person name="Deguchi S."/>
            <person name="Takai K."/>
            <person name="Nunoura T."/>
        </authorList>
    </citation>
    <scope>NUCLEOTIDE SEQUENCE</scope>
</reference>